<dbReference type="InterPro" id="IPR000436">
    <property type="entry name" value="Sushi_SCR_CCP_dom"/>
</dbReference>
<dbReference type="PANTHER" id="PTHR24252:SF7">
    <property type="entry name" value="HYALIN"/>
    <property type="match status" value="1"/>
</dbReference>
<dbReference type="SUPFAM" id="SSF50494">
    <property type="entry name" value="Trypsin-like serine proteases"/>
    <property type="match status" value="2"/>
</dbReference>
<evidence type="ECO:0000259" key="4">
    <source>
        <dbReference type="PROSITE" id="PS50923"/>
    </source>
</evidence>
<proteinExistence type="predicted"/>
<dbReference type="AlphaFoldDB" id="A0A8J6HNF6"/>
<dbReference type="EMBL" id="JABDTM020018730">
    <property type="protein sequence ID" value="KAH0817859.1"/>
    <property type="molecule type" value="Genomic_DNA"/>
</dbReference>
<keyword evidence="2" id="KW-0768">Sushi</keyword>
<comment type="caution">
    <text evidence="5">The sequence shown here is derived from an EMBL/GenBank/DDBJ whole genome shotgun (WGS) entry which is preliminary data.</text>
</comment>
<dbReference type="SMART" id="SM00032">
    <property type="entry name" value="CCP"/>
    <property type="match status" value="4"/>
</dbReference>
<sequence length="890" mass="100080">MTKILKSFPQLKVFSRPYSMRQHQRAKDQTEEIHILKDPSHQSKYQLNLKYNVKYPIWFSEGCILPAHPDSGRWIPFGNSSESLSPGGIVGNFTILKIECDKGYVLNGEMFLLCNSDKWMQKMGKCLKTCPSINNTSTRSVTYEHKSTHMGNSIPIDGTIARFTCAPFYEKDSVEQRPFVCLDGTWSQPAPKCVPVSGQKAPEQTQLIVGGSSRERGLFPWHVAIYINEDVIVCGGSLLSERVVLTAAQCVTHSDGQVRPKENYTIAVGKYFSKIWDRRDINEAQFSKIEEVFVAAEYKGRTENNFADIAIIVIDKAFKLSATVQPVAVDWAKAHVNKVLRPDKQQFGYISGWNDFAQHENYSTSLGTIKVPFINHTTCSLEVPESYEQYLTSDKVCTTFGKGDSICMGDPGAGLVAEYNAKFYIFGVLSFSPRSGIGKCDTSEYGLYTRVDSYIDDFILEKIDWLSCLRGDCPLPPHPSFGWWSTWNNKTEGMTVSERTILKINCNDNYILDGCTIVACLNGKWIPNIGKCLRTCPSIPSTATMTVKCTVKNKEMVNCTDALEGTIAQFKCASYYEDSRVSRPKAICVDGKWSESVPDCRPVCGKLRSKRNPTLIVGGKVARKRYFPWQAALYHARNLKFLCGGSLLNERIILTAAHCITDEDGNLLPKEFYLVAVGKHFRKYSDSRDSAHTQRSQIHRMFVPDEYEGDTQNYLADIAILVTVKTFTFSARVQPVCVDWTRNYEHEILNPHGRRKGFVAGWGYTVETGKVSDVLRQLRVPSVPQQRCKSDLPVDYRKYLTHDKLCAGYLNHGSSVCNGDSGGGLVFKYSNRFFVAGVVSLAPVAKTAEGGCDSQQYGLYTVVYKYSDNFILRYLVRFKPIQHDQATRVP</sequence>
<dbReference type="PANTHER" id="PTHR24252">
    <property type="entry name" value="ACROSIN-RELATED"/>
    <property type="match status" value="1"/>
</dbReference>
<comment type="caution">
    <text evidence="2">Lacks conserved residue(s) required for the propagation of feature annotation.</text>
</comment>
<dbReference type="Gene3D" id="2.10.70.10">
    <property type="entry name" value="Complement Module, domain 1"/>
    <property type="match status" value="3"/>
</dbReference>
<dbReference type="Proteomes" id="UP000719412">
    <property type="component" value="Unassembled WGS sequence"/>
</dbReference>
<dbReference type="SMART" id="SM00020">
    <property type="entry name" value="Tryp_SPc"/>
    <property type="match status" value="2"/>
</dbReference>
<evidence type="ECO:0000256" key="1">
    <source>
        <dbReference type="ARBA" id="ARBA00023157"/>
    </source>
</evidence>
<gene>
    <name evidence="5" type="ORF">GEV33_004932</name>
</gene>
<name>A0A8J6HNF6_TENMO</name>
<evidence type="ECO:0000256" key="2">
    <source>
        <dbReference type="PROSITE-ProRule" id="PRU00302"/>
    </source>
</evidence>
<dbReference type="PROSITE" id="PS50923">
    <property type="entry name" value="SUSHI"/>
    <property type="match status" value="2"/>
</dbReference>
<evidence type="ECO:0000259" key="3">
    <source>
        <dbReference type="PROSITE" id="PS50240"/>
    </source>
</evidence>
<protein>
    <submittedName>
        <fullName evidence="5">Uncharacterized protein</fullName>
    </submittedName>
</protein>
<dbReference type="SUPFAM" id="SSF57535">
    <property type="entry name" value="Complement control module/SCR domain"/>
    <property type="match status" value="2"/>
</dbReference>
<reference evidence="5" key="2">
    <citation type="submission" date="2021-08" db="EMBL/GenBank/DDBJ databases">
        <authorList>
            <person name="Eriksson T."/>
        </authorList>
    </citation>
    <scope>NUCLEOTIDE SEQUENCE</scope>
    <source>
        <strain evidence="5">Stoneville</strain>
        <tissue evidence="5">Whole head</tissue>
    </source>
</reference>
<dbReference type="CDD" id="cd00190">
    <property type="entry name" value="Tryp_SPc"/>
    <property type="match status" value="2"/>
</dbReference>
<dbReference type="InterPro" id="IPR035976">
    <property type="entry name" value="Sushi/SCR/CCP_sf"/>
</dbReference>
<feature type="domain" description="Sushi" evidence="4">
    <location>
        <begin position="471"/>
        <end position="534"/>
    </location>
</feature>
<dbReference type="InterPro" id="IPR018114">
    <property type="entry name" value="TRYPSIN_HIS"/>
</dbReference>
<feature type="domain" description="Peptidase S1" evidence="3">
    <location>
        <begin position="208"/>
        <end position="471"/>
    </location>
</feature>
<feature type="domain" description="Sushi" evidence="4">
    <location>
        <begin position="61"/>
        <end position="128"/>
    </location>
</feature>
<reference evidence="5" key="1">
    <citation type="journal article" date="2020" name="J Insects Food Feed">
        <title>The yellow mealworm (Tenebrio molitor) genome: a resource for the emerging insects as food and feed industry.</title>
        <authorList>
            <person name="Eriksson T."/>
            <person name="Andere A."/>
            <person name="Kelstrup H."/>
            <person name="Emery V."/>
            <person name="Picard C."/>
        </authorList>
    </citation>
    <scope>NUCLEOTIDE SEQUENCE</scope>
    <source>
        <strain evidence="5">Stoneville</strain>
        <tissue evidence="5">Whole head</tissue>
    </source>
</reference>
<dbReference type="Gene3D" id="2.40.10.10">
    <property type="entry name" value="Trypsin-like serine proteases"/>
    <property type="match status" value="4"/>
</dbReference>
<accession>A0A8J6HNF6</accession>
<dbReference type="Pfam" id="PF00089">
    <property type="entry name" value="Trypsin"/>
    <property type="match status" value="2"/>
</dbReference>
<dbReference type="FunFam" id="2.40.10.10:FF:000068">
    <property type="entry name" value="transmembrane protease serine 2"/>
    <property type="match status" value="2"/>
</dbReference>
<keyword evidence="1" id="KW-1015">Disulfide bond</keyword>
<dbReference type="InterPro" id="IPR043504">
    <property type="entry name" value="Peptidase_S1_PA_chymotrypsin"/>
</dbReference>
<dbReference type="CDD" id="cd00033">
    <property type="entry name" value="CCP"/>
    <property type="match status" value="3"/>
</dbReference>
<evidence type="ECO:0000313" key="6">
    <source>
        <dbReference type="Proteomes" id="UP000719412"/>
    </source>
</evidence>
<dbReference type="PROSITE" id="PS50240">
    <property type="entry name" value="TRYPSIN_DOM"/>
    <property type="match status" value="2"/>
</dbReference>
<feature type="domain" description="Peptidase S1" evidence="3">
    <location>
        <begin position="616"/>
        <end position="876"/>
    </location>
</feature>
<keyword evidence="6" id="KW-1185">Reference proteome</keyword>
<dbReference type="PRINTS" id="PR00722">
    <property type="entry name" value="CHYMOTRYPSIN"/>
</dbReference>
<dbReference type="GO" id="GO:0004252">
    <property type="term" value="F:serine-type endopeptidase activity"/>
    <property type="evidence" value="ECO:0007669"/>
    <property type="project" value="InterPro"/>
</dbReference>
<dbReference type="InterPro" id="IPR001314">
    <property type="entry name" value="Peptidase_S1A"/>
</dbReference>
<dbReference type="PROSITE" id="PS00134">
    <property type="entry name" value="TRYPSIN_HIS"/>
    <property type="match status" value="1"/>
</dbReference>
<dbReference type="InterPro" id="IPR009003">
    <property type="entry name" value="Peptidase_S1_PA"/>
</dbReference>
<organism evidence="5 6">
    <name type="scientific">Tenebrio molitor</name>
    <name type="common">Yellow mealworm beetle</name>
    <dbReference type="NCBI Taxonomy" id="7067"/>
    <lineage>
        <taxon>Eukaryota</taxon>
        <taxon>Metazoa</taxon>
        <taxon>Ecdysozoa</taxon>
        <taxon>Arthropoda</taxon>
        <taxon>Hexapoda</taxon>
        <taxon>Insecta</taxon>
        <taxon>Pterygota</taxon>
        <taxon>Neoptera</taxon>
        <taxon>Endopterygota</taxon>
        <taxon>Coleoptera</taxon>
        <taxon>Polyphaga</taxon>
        <taxon>Cucujiformia</taxon>
        <taxon>Tenebrionidae</taxon>
        <taxon>Tenebrio</taxon>
    </lineage>
</organism>
<dbReference type="GO" id="GO:0006508">
    <property type="term" value="P:proteolysis"/>
    <property type="evidence" value="ECO:0007669"/>
    <property type="project" value="InterPro"/>
</dbReference>
<evidence type="ECO:0000313" key="5">
    <source>
        <dbReference type="EMBL" id="KAH0817859.1"/>
    </source>
</evidence>
<dbReference type="InterPro" id="IPR001254">
    <property type="entry name" value="Trypsin_dom"/>
</dbReference>